<organism evidence="3 4">
    <name type="scientific">Calocera viscosa (strain TUFC12733)</name>
    <dbReference type="NCBI Taxonomy" id="1330018"/>
    <lineage>
        <taxon>Eukaryota</taxon>
        <taxon>Fungi</taxon>
        <taxon>Dikarya</taxon>
        <taxon>Basidiomycota</taxon>
        <taxon>Agaricomycotina</taxon>
        <taxon>Dacrymycetes</taxon>
        <taxon>Dacrymycetales</taxon>
        <taxon>Dacrymycetaceae</taxon>
        <taxon>Calocera</taxon>
    </lineage>
</organism>
<feature type="transmembrane region" description="Helical" evidence="2">
    <location>
        <begin position="85"/>
        <end position="106"/>
    </location>
</feature>
<proteinExistence type="predicted"/>
<keyword evidence="2" id="KW-1133">Transmembrane helix</keyword>
<feature type="transmembrane region" description="Helical" evidence="2">
    <location>
        <begin position="41"/>
        <end position="65"/>
    </location>
</feature>
<gene>
    <name evidence="3" type="ORF">CALVIDRAFT_597202</name>
</gene>
<protein>
    <submittedName>
        <fullName evidence="3">Uncharacterized protein</fullName>
    </submittedName>
</protein>
<feature type="region of interest" description="Disordered" evidence="1">
    <location>
        <begin position="1"/>
        <end position="32"/>
    </location>
</feature>
<sequence length="227" mass="24760">MSDPLHKYPPPPARSRPAATASTTVEDADDDDKLPLQDEDYWAWATACWFTILAAPLLLFSRFILFLATPSKDLVARDTMTHLEWFLCVHVALLLLGLAVALIVAIPSHPIIPPQPIPNRPHIPQTHPLLAPLTPALLLSAFLAFNTPSTSLGPLGLLLAVGNGTCGVWGSWVLVFGGGGHFSRTTGADKRTSAFLFGNKSSASEVKKAWRREKEKEQREGIELKKL</sequence>
<dbReference type="EMBL" id="KV417278">
    <property type="protein sequence ID" value="KZO97708.1"/>
    <property type="molecule type" value="Genomic_DNA"/>
</dbReference>
<accession>A0A167NH99</accession>
<dbReference type="STRING" id="1330018.A0A167NH99"/>
<feature type="transmembrane region" description="Helical" evidence="2">
    <location>
        <begin position="126"/>
        <end position="145"/>
    </location>
</feature>
<keyword evidence="2" id="KW-0812">Transmembrane</keyword>
<keyword evidence="2" id="KW-0472">Membrane</keyword>
<evidence type="ECO:0000313" key="4">
    <source>
        <dbReference type="Proteomes" id="UP000076738"/>
    </source>
</evidence>
<dbReference type="AlphaFoldDB" id="A0A167NH99"/>
<dbReference type="OrthoDB" id="2550114at2759"/>
<feature type="transmembrane region" description="Helical" evidence="2">
    <location>
        <begin position="157"/>
        <end position="175"/>
    </location>
</feature>
<evidence type="ECO:0000256" key="1">
    <source>
        <dbReference type="SAM" id="MobiDB-lite"/>
    </source>
</evidence>
<keyword evidence="4" id="KW-1185">Reference proteome</keyword>
<dbReference type="Proteomes" id="UP000076738">
    <property type="component" value="Unassembled WGS sequence"/>
</dbReference>
<reference evidence="3 4" key="1">
    <citation type="journal article" date="2016" name="Mol. Biol. Evol.">
        <title>Comparative Genomics of Early-Diverging Mushroom-Forming Fungi Provides Insights into the Origins of Lignocellulose Decay Capabilities.</title>
        <authorList>
            <person name="Nagy L.G."/>
            <person name="Riley R."/>
            <person name="Tritt A."/>
            <person name="Adam C."/>
            <person name="Daum C."/>
            <person name="Floudas D."/>
            <person name="Sun H."/>
            <person name="Yadav J.S."/>
            <person name="Pangilinan J."/>
            <person name="Larsson K.H."/>
            <person name="Matsuura K."/>
            <person name="Barry K."/>
            <person name="Labutti K."/>
            <person name="Kuo R."/>
            <person name="Ohm R.A."/>
            <person name="Bhattacharya S.S."/>
            <person name="Shirouzu T."/>
            <person name="Yoshinaga Y."/>
            <person name="Martin F.M."/>
            <person name="Grigoriev I.V."/>
            <person name="Hibbett D.S."/>
        </authorList>
    </citation>
    <scope>NUCLEOTIDE SEQUENCE [LARGE SCALE GENOMIC DNA]</scope>
    <source>
        <strain evidence="3 4">TUFC12733</strain>
    </source>
</reference>
<evidence type="ECO:0000313" key="3">
    <source>
        <dbReference type="EMBL" id="KZO97708.1"/>
    </source>
</evidence>
<dbReference type="PANTHER" id="PTHR39605:SF1">
    <property type="entry name" value="MAJOR FACILITATOR SUPERFAMILY (MFS) PROFILE DOMAIN-CONTAINING PROTEIN"/>
    <property type="match status" value="1"/>
</dbReference>
<name>A0A167NH99_CALVF</name>
<feature type="compositionally biased region" description="Low complexity" evidence="1">
    <location>
        <begin position="15"/>
        <end position="24"/>
    </location>
</feature>
<dbReference type="PANTHER" id="PTHR39605">
    <property type="entry name" value="MAJOR FACILITATOR SUPERFAMILY (MFS) PROFILE DOMAIN-CONTAINING PROTEIN"/>
    <property type="match status" value="1"/>
</dbReference>
<evidence type="ECO:0000256" key="2">
    <source>
        <dbReference type="SAM" id="Phobius"/>
    </source>
</evidence>